<evidence type="ECO:0000256" key="3">
    <source>
        <dbReference type="ARBA" id="ARBA00022475"/>
    </source>
</evidence>
<keyword evidence="10" id="KW-1185">Reference proteome</keyword>
<protein>
    <submittedName>
        <fullName evidence="11">Innexin</fullName>
    </submittedName>
</protein>
<evidence type="ECO:0000256" key="6">
    <source>
        <dbReference type="ARBA" id="ARBA00023065"/>
    </source>
</evidence>
<dbReference type="Pfam" id="PF00876">
    <property type="entry name" value="Innexin"/>
    <property type="match status" value="2"/>
</dbReference>
<comment type="subcellular location">
    <subcellularLocation>
        <location evidence="1">Cell membrane</location>
        <topology evidence="1">Multi-pass membrane protein</topology>
    </subcellularLocation>
</comment>
<dbReference type="PANTHER" id="PTHR11893:SF20">
    <property type="entry name" value="INNEXIN-3"/>
    <property type="match status" value="1"/>
</dbReference>
<proteinExistence type="predicted"/>
<dbReference type="GO" id="GO:0005886">
    <property type="term" value="C:plasma membrane"/>
    <property type="evidence" value="ECO:0007669"/>
    <property type="project" value="UniProtKB-SubCell"/>
</dbReference>
<dbReference type="Proteomes" id="UP000095280">
    <property type="component" value="Unplaced"/>
</dbReference>
<evidence type="ECO:0000313" key="11">
    <source>
        <dbReference type="WBParaSite" id="maker-unitig_14358-snap-gene-0.2-mRNA-1"/>
    </source>
</evidence>
<dbReference type="WBParaSite" id="maker-unitig_14358-snap-gene-0.2-mRNA-1">
    <property type="protein sequence ID" value="maker-unitig_14358-snap-gene-0.2-mRNA-1"/>
    <property type="gene ID" value="maker-unitig_14358-snap-gene-0.2"/>
</dbReference>
<keyword evidence="3" id="KW-1003">Cell membrane</keyword>
<dbReference type="PANTHER" id="PTHR11893">
    <property type="entry name" value="INNEXIN"/>
    <property type="match status" value="1"/>
</dbReference>
<feature type="region of interest" description="Disordered" evidence="9">
    <location>
        <begin position="164"/>
        <end position="185"/>
    </location>
</feature>
<dbReference type="AlphaFoldDB" id="A0A1I8F253"/>
<accession>A0A1I8F253</accession>
<evidence type="ECO:0000256" key="2">
    <source>
        <dbReference type="ARBA" id="ARBA00022448"/>
    </source>
</evidence>
<keyword evidence="5" id="KW-1133">Transmembrane helix</keyword>
<evidence type="ECO:0000256" key="1">
    <source>
        <dbReference type="ARBA" id="ARBA00004651"/>
    </source>
</evidence>
<dbReference type="GO" id="GO:0005243">
    <property type="term" value="F:gap junction channel activity"/>
    <property type="evidence" value="ECO:0007669"/>
    <property type="project" value="TreeGrafter"/>
</dbReference>
<keyword evidence="6" id="KW-0406">Ion transport</keyword>
<evidence type="ECO:0000256" key="7">
    <source>
        <dbReference type="ARBA" id="ARBA00023136"/>
    </source>
</evidence>
<evidence type="ECO:0000256" key="4">
    <source>
        <dbReference type="ARBA" id="ARBA00022692"/>
    </source>
</evidence>
<evidence type="ECO:0000256" key="5">
    <source>
        <dbReference type="ARBA" id="ARBA00022989"/>
    </source>
</evidence>
<keyword evidence="2" id="KW-0813">Transport</keyword>
<sequence length="243" mass="28097">SSPGWEEYAENYCWVANTYYASVQAEHLPSEHMRRKRMVTYYQWAPIVLAVQALMFYPALPDLASIHELLWFQRAQNSPDGYRWQCGDTRGAQQARQVHGQCVLAAEHVPEKIFVFLWFWHIPGQRYHPRSSFVSWSSVWPSPAAVLGFVRKYLKIMKRSEGRRTRTTSAQVPLPAPGRRVHPAPDRDELRATSWAGDLACELWSIYRHKRLQELEESTKVEAELHRIPAFSCSNGNGDDNIV</sequence>
<keyword evidence="4" id="KW-0812">Transmembrane</keyword>
<evidence type="ECO:0000313" key="10">
    <source>
        <dbReference type="Proteomes" id="UP000095280"/>
    </source>
</evidence>
<name>A0A1I8F253_9PLAT</name>
<evidence type="ECO:0000256" key="9">
    <source>
        <dbReference type="SAM" id="MobiDB-lite"/>
    </source>
</evidence>
<dbReference type="InterPro" id="IPR000990">
    <property type="entry name" value="Innexin"/>
</dbReference>
<dbReference type="GO" id="GO:0005921">
    <property type="term" value="C:gap junction"/>
    <property type="evidence" value="ECO:0007669"/>
    <property type="project" value="TreeGrafter"/>
</dbReference>
<dbReference type="GO" id="GO:0034220">
    <property type="term" value="P:monoatomic ion transmembrane transport"/>
    <property type="evidence" value="ECO:0007669"/>
    <property type="project" value="UniProtKB-KW"/>
</dbReference>
<organism evidence="10 11">
    <name type="scientific">Macrostomum lignano</name>
    <dbReference type="NCBI Taxonomy" id="282301"/>
    <lineage>
        <taxon>Eukaryota</taxon>
        <taxon>Metazoa</taxon>
        <taxon>Spiralia</taxon>
        <taxon>Lophotrochozoa</taxon>
        <taxon>Platyhelminthes</taxon>
        <taxon>Rhabditophora</taxon>
        <taxon>Macrostomorpha</taxon>
        <taxon>Macrostomida</taxon>
        <taxon>Macrostomidae</taxon>
        <taxon>Macrostomum</taxon>
    </lineage>
</organism>
<evidence type="ECO:0000256" key="8">
    <source>
        <dbReference type="ARBA" id="ARBA00023303"/>
    </source>
</evidence>
<keyword evidence="7" id="KW-0472">Membrane</keyword>
<reference evidence="11" key="1">
    <citation type="submission" date="2016-11" db="UniProtKB">
        <authorList>
            <consortium name="WormBaseParasite"/>
        </authorList>
    </citation>
    <scope>IDENTIFICATION</scope>
</reference>
<keyword evidence="8" id="KW-0407">Ion channel</keyword>